<dbReference type="CDD" id="cd24142">
    <property type="entry name" value="ACL4-like"/>
    <property type="match status" value="1"/>
</dbReference>
<comment type="caution">
    <text evidence="2">The sequence shown here is derived from an EMBL/GenBank/DDBJ whole genome shotgun (WGS) entry which is preliminary data.</text>
</comment>
<evidence type="ECO:0000313" key="2">
    <source>
        <dbReference type="EMBL" id="KAG0253402.1"/>
    </source>
</evidence>
<reference evidence="2" key="1">
    <citation type="journal article" date="2020" name="Fungal Divers.">
        <title>Resolving the Mortierellaceae phylogeny through synthesis of multi-gene phylogenetics and phylogenomics.</title>
        <authorList>
            <person name="Vandepol N."/>
            <person name="Liber J."/>
            <person name="Desiro A."/>
            <person name="Na H."/>
            <person name="Kennedy M."/>
            <person name="Barry K."/>
            <person name="Grigoriev I.V."/>
            <person name="Miller A.N."/>
            <person name="O'Donnell K."/>
            <person name="Stajich J.E."/>
            <person name="Bonito G."/>
        </authorList>
    </citation>
    <scope>NUCLEOTIDE SEQUENCE</scope>
    <source>
        <strain evidence="2">BC1065</strain>
    </source>
</reference>
<evidence type="ECO:0000313" key="3">
    <source>
        <dbReference type="Proteomes" id="UP000807716"/>
    </source>
</evidence>
<proteinExistence type="predicted"/>
<dbReference type="OrthoDB" id="1914839at2759"/>
<name>A0A9P6TZN9_9FUNG</name>
<dbReference type="Proteomes" id="UP000807716">
    <property type="component" value="Unassembled WGS sequence"/>
</dbReference>
<evidence type="ECO:0000256" key="1">
    <source>
        <dbReference type="SAM" id="MobiDB-lite"/>
    </source>
</evidence>
<protein>
    <recommendedName>
        <fullName evidence="4">TPR-like protein</fullName>
    </recommendedName>
</protein>
<dbReference type="InterPro" id="IPR011990">
    <property type="entry name" value="TPR-like_helical_dom_sf"/>
</dbReference>
<dbReference type="Gene3D" id="1.25.40.10">
    <property type="entry name" value="Tetratricopeptide repeat domain"/>
    <property type="match status" value="2"/>
</dbReference>
<dbReference type="AlphaFoldDB" id="A0A9P6TZN9"/>
<gene>
    <name evidence="2" type="ORF">DFQ27_007436</name>
</gene>
<evidence type="ECO:0008006" key="4">
    <source>
        <dbReference type="Google" id="ProtNLM"/>
    </source>
</evidence>
<feature type="region of interest" description="Disordered" evidence="1">
    <location>
        <begin position="312"/>
        <end position="341"/>
    </location>
</feature>
<dbReference type="SUPFAM" id="SSF48452">
    <property type="entry name" value="TPR-like"/>
    <property type="match status" value="1"/>
</dbReference>
<feature type="compositionally biased region" description="Acidic residues" evidence="1">
    <location>
        <begin position="318"/>
        <end position="341"/>
    </location>
</feature>
<accession>A0A9P6TZN9</accession>
<keyword evidence="3" id="KW-1185">Reference proteome</keyword>
<organism evidence="2 3">
    <name type="scientific">Actinomortierella ambigua</name>
    <dbReference type="NCBI Taxonomy" id="1343610"/>
    <lineage>
        <taxon>Eukaryota</taxon>
        <taxon>Fungi</taxon>
        <taxon>Fungi incertae sedis</taxon>
        <taxon>Mucoromycota</taxon>
        <taxon>Mortierellomycotina</taxon>
        <taxon>Mortierellomycetes</taxon>
        <taxon>Mortierellales</taxon>
        <taxon>Mortierellaceae</taxon>
        <taxon>Actinomortierella</taxon>
    </lineage>
</organism>
<sequence length="341" mass="38411">MSANGPSYTVSDLLVQAQHAIDSFEFELAQQFAERALSMEPNNVDALETAGAIELELGLYDEAQDIQPDTGFSKYMYLGQMSEQLEAIQYFQRGVDLMMAERQAMTPDLTTGSEYWLLSNKISTALCSMTDIYLTDCCFEPDAEQKCEQYLGQALQIEPVTPEVYQTLASVRLSQQRLEDAKLALAQGLGIWLSADPDDEFNLIPEYETRLALVKLLLETAMYDEAFTVLNGLIEENDQVPDTLYLFGWANYICAEEMNDTDSSAVEQRNEQLENAREALNACVKLWHMTGSTDKPLLQHTQELLSNITQVLGPEVESKEDAEEDMDGGDIEYEDEDEEMQ</sequence>
<dbReference type="EMBL" id="JAAAJB010000585">
    <property type="protein sequence ID" value="KAG0253402.1"/>
    <property type="molecule type" value="Genomic_DNA"/>
</dbReference>